<sequence length="71" mass="7534">MLVMRSYSRCVASSAIYFALVGLGCCSCAVPSIYCTICRYYVVCTINLSSSGCAACALCSFWARFISDGSG</sequence>
<dbReference type="AlphaFoldDB" id="A0A0A9GTF7"/>
<evidence type="ECO:0000313" key="1">
    <source>
        <dbReference type="EMBL" id="JAE27832.1"/>
    </source>
</evidence>
<reference evidence="1" key="1">
    <citation type="submission" date="2014-09" db="EMBL/GenBank/DDBJ databases">
        <authorList>
            <person name="Magalhaes I.L.F."/>
            <person name="Oliveira U."/>
            <person name="Santos F.R."/>
            <person name="Vidigal T.H.D.A."/>
            <person name="Brescovit A.D."/>
            <person name="Santos A.J."/>
        </authorList>
    </citation>
    <scope>NUCLEOTIDE SEQUENCE</scope>
    <source>
        <tissue evidence="1">Shoot tissue taken approximately 20 cm above the soil surface</tissue>
    </source>
</reference>
<name>A0A0A9GTF7_ARUDO</name>
<dbReference type="PROSITE" id="PS51257">
    <property type="entry name" value="PROKAR_LIPOPROTEIN"/>
    <property type="match status" value="1"/>
</dbReference>
<dbReference type="EMBL" id="GBRH01170064">
    <property type="protein sequence ID" value="JAE27832.1"/>
    <property type="molecule type" value="Transcribed_RNA"/>
</dbReference>
<reference evidence="1" key="2">
    <citation type="journal article" date="2015" name="Data Brief">
        <title>Shoot transcriptome of the giant reed, Arundo donax.</title>
        <authorList>
            <person name="Barrero R.A."/>
            <person name="Guerrero F.D."/>
            <person name="Moolhuijzen P."/>
            <person name="Goolsby J.A."/>
            <person name="Tidwell J."/>
            <person name="Bellgard S.E."/>
            <person name="Bellgard M.I."/>
        </authorList>
    </citation>
    <scope>NUCLEOTIDE SEQUENCE</scope>
    <source>
        <tissue evidence="1">Shoot tissue taken approximately 20 cm above the soil surface</tissue>
    </source>
</reference>
<organism evidence="1">
    <name type="scientific">Arundo donax</name>
    <name type="common">Giant reed</name>
    <name type="synonym">Donax arundinaceus</name>
    <dbReference type="NCBI Taxonomy" id="35708"/>
    <lineage>
        <taxon>Eukaryota</taxon>
        <taxon>Viridiplantae</taxon>
        <taxon>Streptophyta</taxon>
        <taxon>Embryophyta</taxon>
        <taxon>Tracheophyta</taxon>
        <taxon>Spermatophyta</taxon>
        <taxon>Magnoliopsida</taxon>
        <taxon>Liliopsida</taxon>
        <taxon>Poales</taxon>
        <taxon>Poaceae</taxon>
        <taxon>PACMAD clade</taxon>
        <taxon>Arundinoideae</taxon>
        <taxon>Arundineae</taxon>
        <taxon>Arundo</taxon>
    </lineage>
</organism>
<accession>A0A0A9GTF7</accession>
<protein>
    <submittedName>
        <fullName evidence="1">Uncharacterized protein</fullName>
    </submittedName>
</protein>
<proteinExistence type="predicted"/>